<evidence type="ECO:0000313" key="3">
    <source>
        <dbReference type="Proteomes" id="UP000001568"/>
    </source>
</evidence>
<dbReference type="KEGG" id="olu:OSTLU_42592"/>
<dbReference type="PANTHER" id="PTHR24074">
    <property type="entry name" value="CO-CHAPERONE PROTEIN DJLA"/>
    <property type="match status" value="1"/>
</dbReference>
<evidence type="ECO:0000313" key="2">
    <source>
        <dbReference type="EMBL" id="ABO97642.1"/>
    </source>
</evidence>
<dbReference type="OMA" id="ECHPDKG"/>
<dbReference type="AlphaFoldDB" id="A4S1E2"/>
<proteinExistence type="predicted"/>
<name>A4S1E2_OSTLU</name>
<dbReference type="PROSITE" id="PS00636">
    <property type="entry name" value="DNAJ_1"/>
    <property type="match status" value="1"/>
</dbReference>
<dbReference type="SMART" id="SM00271">
    <property type="entry name" value="DnaJ"/>
    <property type="match status" value="1"/>
</dbReference>
<protein>
    <recommendedName>
        <fullName evidence="1">J domain-containing protein</fullName>
    </recommendedName>
</protein>
<dbReference type="InterPro" id="IPR001623">
    <property type="entry name" value="DnaJ_domain"/>
</dbReference>
<dbReference type="RefSeq" id="XP_001419349.1">
    <property type="nucleotide sequence ID" value="XM_001419312.1"/>
</dbReference>
<gene>
    <name evidence="2" type="ORF">OSTLU_42592</name>
</gene>
<accession>A4S1E2</accession>
<dbReference type="PROSITE" id="PS50076">
    <property type="entry name" value="DNAJ_2"/>
    <property type="match status" value="1"/>
</dbReference>
<dbReference type="InterPro" id="IPR018253">
    <property type="entry name" value="DnaJ_domain_CS"/>
</dbReference>
<dbReference type="PRINTS" id="PR00625">
    <property type="entry name" value="JDOMAIN"/>
</dbReference>
<dbReference type="Pfam" id="PF00226">
    <property type="entry name" value="DnaJ"/>
    <property type="match status" value="1"/>
</dbReference>
<feature type="domain" description="J" evidence="1">
    <location>
        <begin position="4"/>
        <end position="62"/>
    </location>
</feature>
<dbReference type="HOGENOM" id="CLU_017633_18_2_1"/>
<reference evidence="2 3" key="1">
    <citation type="journal article" date="2007" name="Proc. Natl. Acad. Sci. U.S.A.">
        <title>The tiny eukaryote Ostreococcus provides genomic insights into the paradox of plankton speciation.</title>
        <authorList>
            <person name="Palenik B."/>
            <person name="Grimwood J."/>
            <person name="Aerts A."/>
            <person name="Rouze P."/>
            <person name="Salamov A."/>
            <person name="Putnam N."/>
            <person name="Dupont C."/>
            <person name="Jorgensen R."/>
            <person name="Derelle E."/>
            <person name="Rombauts S."/>
            <person name="Zhou K."/>
            <person name="Otillar R."/>
            <person name="Merchant S.S."/>
            <person name="Podell S."/>
            <person name="Gaasterland T."/>
            <person name="Napoli C."/>
            <person name="Gendler K."/>
            <person name="Manuell A."/>
            <person name="Tai V."/>
            <person name="Vallon O."/>
            <person name="Piganeau G."/>
            <person name="Jancek S."/>
            <person name="Heijde M."/>
            <person name="Jabbari K."/>
            <person name="Bowler C."/>
            <person name="Lohr M."/>
            <person name="Robbens S."/>
            <person name="Werner G."/>
            <person name="Dubchak I."/>
            <person name="Pazour G.J."/>
            <person name="Ren Q."/>
            <person name="Paulsen I."/>
            <person name="Delwiche C."/>
            <person name="Schmutz J."/>
            <person name="Rokhsar D."/>
            <person name="Van de Peer Y."/>
            <person name="Moreau H."/>
            <person name="Grigoriev I.V."/>
        </authorList>
    </citation>
    <scope>NUCLEOTIDE SEQUENCE [LARGE SCALE GENOMIC DNA]</scope>
    <source>
        <strain evidence="2 3">CCE9901</strain>
    </source>
</reference>
<evidence type="ECO:0000259" key="1">
    <source>
        <dbReference type="PROSITE" id="PS50076"/>
    </source>
</evidence>
<dbReference type="InterPro" id="IPR050817">
    <property type="entry name" value="DjlA_DnaK_co-chaperone"/>
</dbReference>
<organism evidence="2 3">
    <name type="scientific">Ostreococcus lucimarinus (strain CCE9901)</name>
    <dbReference type="NCBI Taxonomy" id="436017"/>
    <lineage>
        <taxon>Eukaryota</taxon>
        <taxon>Viridiplantae</taxon>
        <taxon>Chlorophyta</taxon>
        <taxon>Mamiellophyceae</taxon>
        <taxon>Mamiellales</taxon>
        <taxon>Bathycoccaceae</taxon>
        <taxon>Ostreococcus</taxon>
    </lineage>
</organism>
<dbReference type="OrthoDB" id="497158at2759"/>
<dbReference type="InterPro" id="IPR036869">
    <property type="entry name" value="J_dom_sf"/>
</dbReference>
<dbReference type="Gramene" id="ABO97642">
    <property type="protein sequence ID" value="ABO97642"/>
    <property type="gene ID" value="OSTLU_42592"/>
</dbReference>
<dbReference type="EMBL" id="CP000588">
    <property type="protein sequence ID" value="ABO97642.1"/>
    <property type="molecule type" value="Genomic_DNA"/>
</dbReference>
<dbReference type="Proteomes" id="UP000001568">
    <property type="component" value="Chromosome 8"/>
</dbReference>
<dbReference type="CDD" id="cd06257">
    <property type="entry name" value="DnaJ"/>
    <property type="match status" value="1"/>
</dbReference>
<dbReference type="eggNOG" id="ENOG502SFWA">
    <property type="taxonomic scope" value="Eukaryota"/>
</dbReference>
<dbReference type="SUPFAM" id="SSF46565">
    <property type="entry name" value="Chaperone J-domain"/>
    <property type="match status" value="1"/>
</dbReference>
<dbReference type="Gene3D" id="1.10.287.110">
    <property type="entry name" value="DnaJ domain"/>
    <property type="match status" value="1"/>
</dbReference>
<feature type="non-terminal residue" evidence="2">
    <location>
        <position position="62"/>
    </location>
</feature>
<sequence length="62" mass="6678">MGDAHYRALGVEASASAAEIKRAFAKRARECHPDKGGSAESFAAVRKAYECLSDVKARSTYD</sequence>
<keyword evidence="3" id="KW-1185">Reference proteome</keyword>
<dbReference type="GeneID" id="5003238"/>